<dbReference type="OrthoDB" id="129242at2"/>
<keyword evidence="3" id="KW-1185">Reference proteome</keyword>
<protein>
    <recommendedName>
        <fullName evidence="4">Transcriptional initiation protein Tat</fullName>
    </recommendedName>
</protein>
<gene>
    <name evidence="2" type="ORF">AAE02nite_05250</name>
</gene>
<dbReference type="Pfam" id="PF13618">
    <property type="entry name" value="Gluconate_2-dh3"/>
    <property type="match status" value="1"/>
</dbReference>
<dbReference type="InterPro" id="IPR027056">
    <property type="entry name" value="Gluconate_2DH_su3"/>
</dbReference>
<proteinExistence type="predicted"/>
<reference evidence="2 3" key="1">
    <citation type="submission" date="2019-07" db="EMBL/GenBank/DDBJ databases">
        <title>Whole genome shotgun sequence of Adhaeribacter aerolatus NBRC 106133.</title>
        <authorList>
            <person name="Hosoyama A."/>
            <person name="Uohara A."/>
            <person name="Ohji S."/>
            <person name="Ichikawa N."/>
        </authorList>
    </citation>
    <scope>NUCLEOTIDE SEQUENCE [LARGE SCALE GENOMIC DNA]</scope>
    <source>
        <strain evidence="2 3">NBRC 106133</strain>
    </source>
</reference>
<evidence type="ECO:0000313" key="3">
    <source>
        <dbReference type="Proteomes" id="UP000321532"/>
    </source>
</evidence>
<evidence type="ECO:0008006" key="4">
    <source>
        <dbReference type="Google" id="ProtNLM"/>
    </source>
</evidence>
<dbReference type="Proteomes" id="UP000321532">
    <property type="component" value="Unassembled WGS sequence"/>
</dbReference>
<evidence type="ECO:0000313" key="2">
    <source>
        <dbReference type="EMBL" id="GEO02861.1"/>
    </source>
</evidence>
<dbReference type="EMBL" id="BJYS01000002">
    <property type="protein sequence ID" value="GEO02861.1"/>
    <property type="molecule type" value="Genomic_DNA"/>
</dbReference>
<dbReference type="RefSeq" id="WP_146894898.1">
    <property type="nucleotide sequence ID" value="NZ_BJYS01000002.1"/>
</dbReference>
<evidence type="ECO:0000256" key="1">
    <source>
        <dbReference type="SAM" id="MobiDB-lite"/>
    </source>
</evidence>
<comment type="caution">
    <text evidence="2">The sequence shown here is derived from an EMBL/GenBank/DDBJ whole genome shotgun (WGS) entry which is preliminary data.</text>
</comment>
<dbReference type="AlphaFoldDB" id="A0A512AT24"/>
<dbReference type="PROSITE" id="PS51257">
    <property type="entry name" value="PROKAR_LIPOPROTEIN"/>
    <property type="match status" value="1"/>
</dbReference>
<organism evidence="2 3">
    <name type="scientific">Adhaeribacter aerolatus</name>
    <dbReference type="NCBI Taxonomy" id="670289"/>
    <lineage>
        <taxon>Bacteria</taxon>
        <taxon>Pseudomonadati</taxon>
        <taxon>Bacteroidota</taxon>
        <taxon>Cytophagia</taxon>
        <taxon>Cytophagales</taxon>
        <taxon>Hymenobacteraceae</taxon>
        <taxon>Adhaeribacter</taxon>
    </lineage>
</organism>
<accession>A0A512AT24</accession>
<feature type="region of interest" description="Disordered" evidence="1">
    <location>
        <begin position="32"/>
        <end position="57"/>
    </location>
</feature>
<sequence length="242" mass="26955">MDRRESLKALAIGTLGAGTLGAGTLLVGCDKKTDEKSTQSVKRDAKSDLYGRTPEEKERDARLMEEKFLTEAELATITVLGDIIIPADNRSGSASDAGVPAFIEFIVKDRPELQTPMRGGLRWLDIKSNKLFGKSFVDASKEQRLELVDMIAYPEQAKPENTQGVAFFNQMRNLTATGFFSSKMGIEDMEYKGNNPNAWDGVPDEVLKQYSLAYDEKTLAQCLKNEERGQIMTWDNYPAPRT</sequence>
<name>A0A512AT24_9BACT</name>